<accession>A0A1B7XFM0</accession>
<dbReference type="GO" id="GO:0015031">
    <property type="term" value="P:protein transport"/>
    <property type="evidence" value="ECO:0007669"/>
    <property type="project" value="UniProtKB-KW"/>
</dbReference>
<feature type="transmembrane region" description="Helical" evidence="13">
    <location>
        <begin position="346"/>
        <end position="366"/>
    </location>
</feature>
<organism evidence="16 17">
    <name type="scientific">Halodesulfovibrio spirochaetisodalis</name>
    <dbReference type="NCBI Taxonomy" id="1560234"/>
    <lineage>
        <taxon>Bacteria</taxon>
        <taxon>Pseudomonadati</taxon>
        <taxon>Thermodesulfobacteriota</taxon>
        <taxon>Desulfovibrionia</taxon>
        <taxon>Desulfovibrionales</taxon>
        <taxon>Desulfovibrionaceae</taxon>
        <taxon>Halodesulfovibrio</taxon>
    </lineage>
</organism>
<reference evidence="16 17" key="1">
    <citation type="submission" date="2015-01" db="EMBL/GenBank/DDBJ databases">
        <title>Desulfovibrio sp. JC271 draft genome sequence.</title>
        <authorList>
            <person name="Shivani Y."/>
            <person name="Subhash Y."/>
            <person name="Sasikala C."/>
            <person name="Ramana C.V."/>
        </authorList>
    </citation>
    <scope>NUCLEOTIDE SEQUENCE [LARGE SCALE GENOMIC DNA]</scope>
    <source>
        <strain evidence="16 17">JC271</strain>
    </source>
</reference>
<dbReference type="PATRIC" id="fig|1560234.3.peg.3225"/>
<gene>
    <name evidence="13" type="primary">yidC</name>
    <name evidence="16" type="ORF">SP90_06250</name>
</gene>
<evidence type="ECO:0000256" key="7">
    <source>
        <dbReference type="ARBA" id="ARBA00022927"/>
    </source>
</evidence>
<dbReference type="InterPro" id="IPR047196">
    <property type="entry name" value="YidC_ALB_C"/>
</dbReference>
<evidence type="ECO:0000256" key="8">
    <source>
        <dbReference type="ARBA" id="ARBA00022989"/>
    </source>
</evidence>
<dbReference type="PRINTS" id="PR00701">
    <property type="entry name" value="60KDINNERMP"/>
</dbReference>
<evidence type="ECO:0000313" key="16">
    <source>
        <dbReference type="EMBL" id="OBQ54065.1"/>
    </source>
</evidence>
<keyword evidence="10 13" id="KW-0143">Chaperone</keyword>
<dbReference type="CDD" id="cd19961">
    <property type="entry name" value="EcYidC-like_peri"/>
    <property type="match status" value="1"/>
</dbReference>
<evidence type="ECO:0000259" key="14">
    <source>
        <dbReference type="Pfam" id="PF02096"/>
    </source>
</evidence>
<comment type="caution">
    <text evidence="16">The sequence shown here is derived from an EMBL/GenBank/DDBJ whole genome shotgun (WGS) entry which is preliminary data.</text>
</comment>
<dbReference type="NCBIfam" id="TIGR03593">
    <property type="entry name" value="yidC_nterm"/>
    <property type="match status" value="1"/>
</dbReference>
<comment type="caution">
    <text evidence="13">Lacks conserved residue(s) required for the propagation of feature annotation.</text>
</comment>
<dbReference type="GO" id="GO:0032977">
    <property type="term" value="F:membrane insertase activity"/>
    <property type="evidence" value="ECO:0007669"/>
    <property type="project" value="InterPro"/>
</dbReference>
<keyword evidence="17" id="KW-1185">Reference proteome</keyword>
<comment type="subunit">
    <text evidence="13">Interacts with the Sec translocase complex via SecD. Specifically interacts with transmembrane segments of nascent integral membrane proteins during membrane integration.</text>
</comment>
<dbReference type="OrthoDB" id="9780552at2"/>
<evidence type="ECO:0000259" key="15">
    <source>
        <dbReference type="Pfam" id="PF14849"/>
    </source>
</evidence>
<comment type="subcellular location">
    <subcellularLocation>
        <location evidence="1">Cell inner membrane</location>
        <topology evidence="1">Multi-pass membrane protein</topology>
    </subcellularLocation>
    <subcellularLocation>
        <location evidence="13">Cell membrane</location>
        <topology evidence="13">Multi-pass membrane protein</topology>
    </subcellularLocation>
</comment>
<keyword evidence="6 13" id="KW-0812">Transmembrane</keyword>
<dbReference type="InterPro" id="IPR028055">
    <property type="entry name" value="YidC/Oxa/ALB_C"/>
</dbReference>
<keyword evidence="4 13" id="KW-0813">Transport</keyword>
<evidence type="ECO:0000256" key="13">
    <source>
        <dbReference type="HAMAP-Rule" id="MF_01810"/>
    </source>
</evidence>
<evidence type="ECO:0000256" key="11">
    <source>
        <dbReference type="ARBA" id="ARBA00033245"/>
    </source>
</evidence>
<evidence type="ECO:0000256" key="12">
    <source>
        <dbReference type="ARBA" id="ARBA00033342"/>
    </source>
</evidence>
<keyword evidence="5 13" id="KW-1003">Cell membrane</keyword>
<evidence type="ECO:0000256" key="3">
    <source>
        <dbReference type="ARBA" id="ARBA00015325"/>
    </source>
</evidence>
<dbReference type="InterPro" id="IPR019998">
    <property type="entry name" value="Membr_insert_YidC"/>
</dbReference>
<dbReference type="GO" id="GO:0005886">
    <property type="term" value="C:plasma membrane"/>
    <property type="evidence" value="ECO:0007669"/>
    <property type="project" value="UniProtKB-SubCell"/>
</dbReference>
<feature type="domain" description="Membrane insertase YidC/Oxa/ALB C-terminal" evidence="14">
    <location>
        <begin position="350"/>
        <end position="534"/>
    </location>
</feature>
<dbReference type="GO" id="GO:0051205">
    <property type="term" value="P:protein insertion into membrane"/>
    <property type="evidence" value="ECO:0007669"/>
    <property type="project" value="TreeGrafter"/>
</dbReference>
<dbReference type="PANTHER" id="PTHR12428:SF65">
    <property type="entry name" value="CYTOCHROME C OXIDASE ASSEMBLY PROTEIN COX18, MITOCHONDRIAL"/>
    <property type="match status" value="1"/>
</dbReference>
<evidence type="ECO:0000256" key="2">
    <source>
        <dbReference type="ARBA" id="ARBA00010527"/>
    </source>
</evidence>
<feature type="transmembrane region" description="Helical" evidence="13">
    <location>
        <begin position="497"/>
        <end position="522"/>
    </location>
</feature>
<dbReference type="NCBIfam" id="TIGR03592">
    <property type="entry name" value="yidC_oxa1_cterm"/>
    <property type="match status" value="1"/>
</dbReference>
<evidence type="ECO:0000256" key="4">
    <source>
        <dbReference type="ARBA" id="ARBA00022448"/>
    </source>
</evidence>
<comment type="similarity">
    <text evidence="2 13">Belongs to the OXA1/ALB3/YidC family. Type 1 subfamily.</text>
</comment>
<dbReference type="InterPro" id="IPR001708">
    <property type="entry name" value="YidC/ALB3/OXA1/COX18"/>
</dbReference>
<feature type="domain" description="Membrane insertase YidC N-terminal" evidence="15">
    <location>
        <begin position="75"/>
        <end position="338"/>
    </location>
</feature>
<evidence type="ECO:0000256" key="1">
    <source>
        <dbReference type="ARBA" id="ARBA00004429"/>
    </source>
</evidence>
<sequence>MDKNRVIITVVLCLVVTVGWNYIAEYMGWLPQPVQQTAVEGTAAADSNAPAQVQQAQNTPAPTLPVFKAENGRTVTVDTPLYTAVFHSNGGVLQSFVLKNYKAENTPDSPMVDLIGKPASAFAPLGLLIDGERTWEQAAWSLKGSDLTLENGKNGMLVFVGEVAGLRVEREFSFTADNYTITEKTNIINAGENPRNVRLDYTLDTDSMTDAGNPYNKTRVAWFTDTEGLDTEDDAETLGNGISNTLPMMWAGVESNYFIAAIAPKSADLALKAKYQSGVYRIALEKDNIGIAPGNMSSATATYYFGPKISKYLAAAPNTLSAAEDYGFFTVLAVPMLKMINFFEQYVGNYGVAIILLTILIKIAFWPLSRKSYKSMEAMKKLQPMMQKIREKYADDREKQNQEVMALYKTYKVNPVGGCLPMVIQIPVFFGLYQALLNAIQLRHASFIDYLPFTNMPWLSDLSAPDPYYITPIVMGATMLLQQLLSPSTGDPTQRKMMLIMPVVFTFMFLNFPAGLVVYWLVNNVLSIFQQWLMLRKA</sequence>
<proteinExistence type="inferred from homology"/>
<dbReference type="AlphaFoldDB" id="A0A1B7XFM0"/>
<dbReference type="Gene3D" id="2.70.98.90">
    <property type="match status" value="1"/>
</dbReference>
<dbReference type="InterPro" id="IPR038221">
    <property type="entry name" value="YidC_periplasmic_sf"/>
</dbReference>
<dbReference type="Proteomes" id="UP000091979">
    <property type="component" value="Unassembled WGS sequence"/>
</dbReference>
<keyword evidence="9 13" id="KW-0472">Membrane</keyword>
<dbReference type="EMBL" id="JXMS01000008">
    <property type="protein sequence ID" value="OBQ54065.1"/>
    <property type="molecule type" value="Genomic_DNA"/>
</dbReference>
<keyword evidence="8 13" id="KW-1133">Transmembrane helix</keyword>
<dbReference type="RefSeq" id="WP_066853678.1">
    <property type="nucleotide sequence ID" value="NZ_JXMS01000008.1"/>
</dbReference>
<dbReference type="HAMAP" id="MF_01810">
    <property type="entry name" value="YidC_type1"/>
    <property type="match status" value="1"/>
</dbReference>
<feature type="transmembrane region" description="Helical" evidence="13">
    <location>
        <begin position="6"/>
        <end position="23"/>
    </location>
</feature>
<evidence type="ECO:0000256" key="9">
    <source>
        <dbReference type="ARBA" id="ARBA00023136"/>
    </source>
</evidence>
<dbReference type="InterPro" id="IPR028053">
    <property type="entry name" value="Membr_insert_YidC_N"/>
</dbReference>
<dbReference type="PANTHER" id="PTHR12428">
    <property type="entry name" value="OXA1"/>
    <property type="match status" value="1"/>
</dbReference>
<dbReference type="PRINTS" id="PR01900">
    <property type="entry name" value="YIDCPROTEIN"/>
</dbReference>
<evidence type="ECO:0000256" key="10">
    <source>
        <dbReference type="ARBA" id="ARBA00023186"/>
    </source>
</evidence>
<dbReference type="Pfam" id="PF02096">
    <property type="entry name" value="60KD_IMP"/>
    <property type="match status" value="1"/>
</dbReference>
<dbReference type="Pfam" id="PF14849">
    <property type="entry name" value="YidC_periplas"/>
    <property type="match status" value="1"/>
</dbReference>
<comment type="function">
    <text evidence="13">Required for the insertion and/or proper folding and/or complex formation of integral membrane proteins into the membrane. Involved in integration of membrane proteins that insert both dependently and independently of the Sec translocase complex, as well as at least some lipoproteins. Aids folding of multispanning membrane proteins.</text>
</comment>
<evidence type="ECO:0000256" key="6">
    <source>
        <dbReference type="ARBA" id="ARBA00022692"/>
    </source>
</evidence>
<evidence type="ECO:0000256" key="5">
    <source>
        <dbReference type="ARBA" id="ARBA00022475"/>
    </source>
</evidence>
<dbReference type="CDD" id="cd20070">
    <property type="entry name" value="5TM_YidC_Alb3"/>
    <property type="match status" value="1"/>
</dbReference>
<dbReference type="STRING" id="1560234.SP90_06250"/>
<keyword evidence="7 13" id="KW-0653">Protein transport</keyword>
<name>A0A1B7XFM0_9BACT</name>
<evidence type="ECO:0000313" key="17">
    <source>
        <dbReference type="Proteomes" id="UP000091979"/>
    </source>
</evidence>
<protein>
    <recommendedName>
        <fullName evidence="3 13">Membrane protein insertase YidC</fullName>
    </recommendedName>
    <alternativeName>
        <fullName evidence="12 13">Foldase YidC</fullName>
    </alternativeName>
    <alternativeName>
        <fullName evidence="11 13">Membrane integrase YidC</fullName>
    </alternativeName>
    <alternativeName>
        <fullName evidence="13">Membrane protein YidC</fullName>
    </alternativeName>
</protein>